<feature type="compositionally biased region" description="Pro residues" evidence="1">
    <location>
        <begin position="378"/>
        <end position="387"/>
    </location>
</feature>
<feature type="region of interest" description="Disordered" evidence="1">
    <location>
        <begin position="240"/>
        <end position="308"/>
    </location>
</feature>
<evidence type="ECO:0000256" key="1">
    <source>
        <dbReference type="SAM" id="MobiDB-lite"/>
    </source>
</evidence>
<feature type="compositionally biased region" description="Low complexity" evidence="1">
    <location>
        <begin position="564"/>
        <end position="579"/>
    </location>
</feature>
<feature type="region of interest" description="Disordered" evidence="1">
    <location>
        <begin position="1"/>
        <end position="107"/>
    </location>
</feature>
<dbReference type="EMBL" id="KN822946">
    <property type="protein sequence ID" value="KIO33778.1"/>
    <property type="molecule type" value="Genomic_DNA"/>
</dbReference>
<feature type="compositionally biased region" description="Low complexity" evidence="1">
    <location>
        <begin position="1"/>
        <end position="20"/>
    </location>
</feature>
<dbReference type="Proteomes" id="UP000054248">
    <property type="component" value="Unassembled WGS sequence"/>
</dbReference>
<feature type="compositionally biased region" description="Pro residues" evidence="1">
    <location>
        <begin position="440"/>
        <end position="450"/>
    </location>
</feature>
<reference evidence="2 3" key="1">
    <citation type="submission" date="2014-04" db="EMBL/GenBank/DDBJ databases">
        <authorList>
            <consortium name="DOE Joint Genome Institute"/>
            <person name="Kuo A."/>
            <person name="Girlanda M."/>
            <person name="Perotto S."/>
            <person name="Kohler A."/>
            <person name="Nagy L.G."/>
            <person name="Floudas D."/>
            <person name="Copeland A."/>
            <person name="Barry K.W."/>
            <person name="Cichocki N."/>
            <person name="Veneault-Fourrey C."/>
            <person name="LaButti K."/>
            <person name="Lindquist E.A."/>
            <person name="Lipzen A."/>
            <person name="Lundell T."/>
            <person name="Morin E."/>
            <person name="Murat C."/>
            <person name="Sun H."/>
            <person name="Tunlid A."/>
            <person name="Henrissat B."/>
            <person name="Grigoriev I.V."/>
            <person name="Hibbett D.S."/>
            <person name="Martin F."/>
            <person name="Nordberg H.P."/>
            <person name="Cantor M.N."/>
            <person name="Hua S.X."/>
        </authorList>
    </citation>
    <scope>NUCLEOTIDE SEQUENCE [LARGE SCALE GENOMIC DNA]</scope>
    <source>
        <strain evidence="2 3">MUT 4182</strain>
    </source>
</reference>
<gene>
    <name evidence="2" type="ORF">M407DRAFT_17387</name>
</gene>
<evidence type="ECO:0000313" key="3">
    <source>
        <dbReference type="Proteomes" id="UP000054248"/>
    </source>
</evidence>
<feature type="compositionally biased region" description="Polar residues" evidence="1">
    <location>
        <begin position="545"/>
        <end position="555"/>
    </location>
</feature>
<organism evidence="2 3">
    <name type="scientific">Tulasnella calospora MUT 4182</name>
    <dbReference type="NCBI Taxonomy" id="1051891"/>
    <lineage>
        <taxon>Eukaryota</taxon>
        <taxon>Fungi</taxon>
        <taxon>Dikarya</taxon>
        <taxon>Basidiomycota</taxon>
        <taxon>Agaricomycotina</taxon>
        <taxon>Agaricomycetes</taxon>
        <taxon>Cantharellales</taxon>
        <taxon>Tulasnellaceae</taxon>
        <taxon>Tulasnella</taxon>
    </lineage>
</organism>
<protein>
    <submittedName>
        <fullName evidence="2">Uncharacterized protein</fullName>
    </submittedName>
</protein>
<feature type="non-terminal residue" evidence="2">
    <location>
        <position position="862"/>
    </location>
</feature>
<dbReference type="STRING" id="1051891.A0A0C3LIG7"/>
<feature type="region of interest" description="Disordered" evidence="1">
    <location>
        <begin position="321"/>
        <end position="579"/>
    </location>
</feature>
<dbReference type="OrthoDB" id="3248695at2759"/>
<accession>A0A0C3LIG7</accession>
<feature type="region of interest" description="Disordered" evidence="1">
    <location>
        <begin position="121"/>
        <end position="203"/>
    </location>
</feature>
<feature type="region of interest" description="Disordered" evidence="1">
    <location>
        <begin position="670"/>
        <end position="862"/>
    </location>
</feature>
<dbReference type="AlphaFoldDB" id="A0A0C3LIG7"/>
<name>A0A0C3LIG7_9AGAM</name>
<reference evidence="3" key="2">
    <citation type="submission" date="2015-01" db="EMBL/GenBank/DDBJ databases">
        <title>Evolutionary Origins and Diversification of the Mycorrhizal Mutualists.</title>
        <authorList>
            <consortium name="DOE Joint Genome Institute"/>
            <consortium name="Mycorrhizal Genomics Consortium"/>
            <person name="Kohler A."/>
            <person name="Kuo A."/>
            <person name="Nagy L.G."/>
            <person name="Floudas D."/>
            <person name="Copeland A."/>
            <person name="Barry K.W."/>
            <person name="Cichocki N."/>
            <person name="Veneault-Fourrey C."/>
            <person name="LaButti K."/>
            <person name="Lindquist E.A."/>
            <person name="Lipzen A."/>
            <person name="Lundell T."/>
            <person name="Morin E."/>
            <person name="Murat C."/>
            <person name="Riley R."/>
            <person name="Ohm R."/>
            <person name="Sun H."/>
            <person name="Tunlid A."/>
            <person name="Henrissat B."/>
            <person name="Grigoriev I.V."/>
            <person name="Hibbett D.S."/>
            <person name="Martin F."/>
        </authorList>
    </citation>
    <scope>NUCLEOTIDE SEQUENCE [LARGE SCALE GENOMIC DNA]</scope>
    <source>
        <strain evidence="3">MUT 4182</strain>
    </source>
</reference>
<keyword evidence="3" id="KW-1185">Reference proteome</keyword>
<feature type="compositionally biased region" description="Pro residues" evidence="1">
    <location>
        <begin position="676"/>
        <end position="695"/>
    </location>
</feature>
<feature type="compositionally biased region" description="Low complexity" evidence="1">
    <location>
        <begin position="705"/>
        <end position="718"/>
    </location>
</feature>
<evidence type="ECO:0000313" key="2">
    <source>
        <dbReference type="EMBL" id="KIO33778.1"/>
    </source>
</evidence>
<feature type="compositionally biased region" description="Basic and acidic residues" evidence="1">
    <location>
        <begin position="121"/>
        <end position="182"/>
    </location>
</feature>
<dbReference type="HOGENOM" id="CLU_332227_0_0_1"/>
<sequence length="862" mass="94128">MPLRKSPSSGSISHGISQILGHKKSTSHLGHGAADGIGLGRDSNVSSVNGPPVIEPPPRGRKLSNLRGPPRTLHRYAPNMEQFDARYAARPRRDSETSKRGSSGGVVGKLVKKLSWITKSKEEKERELEVEERMRQYDKERDLERRLEEAKAKATFEDEIRRSRREPSQDADRDPEPSHEDESQLEDMPMPSRPFADPVMSPDRVTMDFRKSDIQPALDLFRNLGDDGTMKNGIQFPLASPAVKPVPLDPRSPAQNMRRGLFQPPGHDGMPSPMPVNQALTPLGKLASVIMSKPSQPPLEAQPTSGSSLFSPLAAAASLLSPKKAPSNNNLTLNLMSPGPSAPALTSDSTPKKGHARAGSSDGHGSSVQGHGRRPSRGPSPVPPRPQTPLSRQDSLLSMPRMTLTLMNPDTPSPPTPVRALPPDNWPSRRSMSPVHRPIRTPPKSPPKSPPRQNTVPDEVLQQRMERMQNMPWSDPITSESETEKAKTRPAVQPWTSPAPNPGMMSPSQPFPQMEPTPALGYGQFAMTPAAPQIPFPSFDGDSANRASTMSTPRASLQPAMPASELQSQSTSSDSQIMSPSQSQIMFPTTQSQIMSPSTQSQLMSPTQSQAMSPMSQLMSPPSDYHRSLANYAIAPQRSSESLATYSPQTGLILQGGLMTTVAVMMLSPPQREPLEPLPPMQPSNNPVPAPPQMIPSPYTSGQGLESLETPTTSSESEAPPPKERVGSSHAMISYEPAPPARPSQPTHAASDPLSPRPKSTRPHPRRGDTVIPAMGMEWEIVPDEGGYVGSEGRVSSPTPKHKRRTSSRQHSGNVVVEDIRQLDPYEAIKERERQVIDEREIAREKARDDWERQRDQEKQAA</sequence>
<proteinExistence type="predicted"/>
<feature type="compositionally biased region" description="Basic and acidic residues" evidence="1">
    <location>
        <begin position="818"/>
        <end position="862"/>
    </location>
</feature>